<dbReference type="AlphaFoldDB" id="A0AAD6Y0P8"/>
<dbReference type="InterPro" id="IPR041888">
    <property type="entry name" value="RING-HC_ZNF598/HEL2"/>
</dbReference>
<keyword evidence="10" id="KW-0862">Zinc</keyword>
<dbReference type="GO" id="GO:0005737">
    <property type="term" value="C:cytoplasm"/>
    <property type="evidence" value="ECO:0007669"/>
    <property type="project" value="UniProtKB-SubCell"/>
</dbReference>
<dbReference type="InterPro" id="IPR056437">
    <property type="entry name" value="Znf-C2H2_ZNF598/HEL2"/>
</dbReference>
<keyword evidence="7" id="KW-0808">Transferase</keyword>
<feature type="compositionally biased region" description="Low complexity" evidence="13">
    <location>
        <begin position="24"/>
        <end position="41"/>
    </location>
</feature>
<feature type="domain" description="RING-type" evidence="14">
    <location>
        <begin position="72"/>
        <end position="112"/>
    </location>
</feature>
<dbReference type="GO" id="GO:0061630">
    <property type="term" value="F:ubiquitin protein ligase activity"/>
    <property type="evidence" value="ECO:0007669"/>
    <property type="project" value="UniProtKB-EC"/>
</dbReference>
<evidence type="ECO:0000313" key="16">
    <source>
        <dbReference type="Proteomes" id="UP001219525"/>
    </source>
</evidence>
<evidence type="ECO:0000256" key="2">
    <source>
        <dbReference type="ARBA" id="ARBA00004496"/>
    </source>
</evidence>
<evidence type="ECO:0000256" key="7">
    <source>
        <dbReference type="ARBA" id="ARBA00022679"/>
    </source>
</evidence>
<feature type="region of interest" description="Disordered" evidence="13">
    <location>
        <begin position="348"/>
        <end position="433"/>
    </location>
</feature>
<dbReference type="InterPro" id="IPR013087">
    <property type="entry name" value="Znf_C2H2_type"/>
</dbReference>
<dbReference type="SMART" id="SM00355">
    <property type="entry name" value="ZnF_C2H2"/>
    <property type="match status" value="4"/>
</dbReference>
<dbReference type="GO" id="GO:0043022">
    <property type="term" value="F:ribosome binding"/>
    <property type="evidence" value="ECO:0007669"/>
    <property type="project" value="TreeGrafter"/>
</dbReference>
<feature type="compositionally biased region" description="Polar residues" evidence="13">
    <location>
        <begin position="748"/>
        <end position="759"/>
    </location>
</feature>
<evidence type="ECO:0000256" key="11">
    <source>
        <dbReference type="ARBA" id="ARBA00035113"/>
    </source>
</evidence>
<dbReference type="EC" id="2.3.2.27" evidence="4"/>
<dbReference type="InterPro" id="IPR001841">
    <property type="entry name" value="Znf_RING"/>
</dbReference>
<feature type="compositionally biased region" description="Basic and acidic residues" evidence="13">
    <location>
        <begin position="363"/>
        <end position="379"/>
    </location>
</feature>
<dbReference type="PANTHER" id="PTHR22938">
    <property type="entry name" value="ZINC FINGER PROTEIN 598"/>
    <property type="match status" value="1"/>
</dbReference>
<comment type="pathway">
    <text evidence="3">Protein modification; protein ubiquitination.</text>
</comment>
<feature type="compositionally biased region" description="Low complexity" evidence="13">
    <location>
        <begin position="604"/>
        <end position="627"/>
    </location>
</feature>
<organism evidence="15 16">
    <name type="scientific">Mycena pura</name>
    <dbReference type="NCBI Taxonomy" id="153505"/>
    <lineage>
        <taxon>Eukaryota</taxon>
        <taxon>Fungi</taxon>
        <taxon>Dikarya</taxon>
        <taxon>Basidiomycota</taxon>
        <taxon>Agaricomycotina</taxon>
        <taxon>Agaricomycetes</taxon>
        <taxon>Agaricomycetidae</taxon>
        <taxon>Agaricales</taxon>
        <taxon>Marasmiineae</taxon>
        <taxon>Mycenaceae</taxon>
        <taxon>Mycena</taxon>
    </lineage>
</organism>
<feature type="compositionally biased region" description="Low complexity" evidence="13">
    <location>
        <begin position="53"/>
        <end position="62"/>
    </location>
</feature>
<evidence type="ECO:0000313" key="15">
    <source>
        <dbReference type="EMBL" id="KAJ7187604.1"/>
    </source>
</evidence>
<dbReference type="CDD" id="cd16615">
    <property type="entry name" value="RING-HC_ZNF598"/>
    <property type="match status" value="1"/>
</dbReference>
<feature type="compositionally biased region" description="Gly residues" evidence="13">
    <location>
        <begin position="709"/>
        <end position="720"/>
    </location>
</feature>
<keyword evidence="8" id="KW-0479">Metal-binding</keyword>
<name>A0AAD6Y0P8_9AGAR</name>
<evidence type="ECO:0000256" key="13">
    <source>
        <dbReference type="SAM" id="MobiDB-lite"/>
    </source>
</evidence>
<dbReference type="EMBL" id="JARJCW010000190">
    <property type="protein sequence ID" value="KAJ7187604.1"/>
    <property type="molecule type" value="Genomic_DNA"/>
</dbReference>
<dbReference type="PANTHER" id="PTHR22938:SF0">
    <property type="entry name" value="E3 UBIQUITIN-PROTEIN LIGASE ZNF598"/>
    <property type="match status" value="1"/>
</dbReference>
<dbReference type="Pfam" id="PF23230">
    <property type="entry name" value="zf-C2H2_13"/>
    <property type="match status" value="1"/>
</dbReference>
<keyword evidence="9 12" id="KW-0863">Zinc-finger</keyword>
<evidence type="ECO:0000256" key="10">
    <source>
        <dbReference type="ARBA" id="ARBA00022833"/>
    </source>
</evidence>
<gene>
    <name evidence="15" type="ORF">GGX14DRAFT_611193</name>
</gene>
<feature type="region of interest" description="Disordered" evidence="13">
    <location>
        <begin position="587"/>
        <end position="669"/>
    </location>
</feature>
<dbReference type="InterPro" id="IPR057634">
    <property type="entry name" value="PAH_ZNF598/HEL2"/>
</dbReference>
<proteinExistence type="inferred from homology"/>
<dbReference type="SUPFAM" id="SSF57850">
    <property type="entry name" value="RING/U-box"/>
    <property type="match status" value="1"/>
</dbReference>
<sequence length="759" mass="80106">MAAVAVTQTQTRPARGTGKRGNNRGRAAPRGAGQPRAARPADLGAEKTEEEAAAATPAATEEPAGTEDVAVCWICAELVKYYAVSDCNHRTCHVCALRLRALYKNDHCTFCKEPQPSMVFTPSADTSFASYDTEKMPWSDAKLSIYFETQEMMEETLLLLRFNCPDAECTFIGSGWSDIKLHVRAAHGRLMCDLCIRNKKVFAHEHALYPPNILPLHLPSMLSNARSNKSFGKGKDKDQIEGGVHPLCEFCRECFFGDDELYAHMREAHEECFICKRQNVRDQYFLNYAAMEGHFTNDHYPCTHTTCLARKFVVFGSALDLKAHAVEEHGGELGKGGLRDARRVEAGWDEVRAGPRQGHGRGRGRERDRDRERERDGDPPPHLQPAPQRPLGGGGRRREGFGASLTVEGESTAAAAPAQVPTPSPPPSRADVDPAVAERHSAFLARLASLAPHPTTALPVARAAIRSFRASESSARDLISTLWSVVDARMEAASSIVNSLVDLLEEHDQREAILAAWCDFEVEQRQQFPDLVPVAVGSGFAGITSGRVLNAKHATTGRGGRPGAALWDRVAQAASSSQRFPTLTAAAGSSAAAARPGQRSTPWSASGAGRSAATAPAPTGFAASSSFVPSPRGGTPVPAVTPFSQHAPAAGTGTGTGAGTGARPPKLSSAAFPELPARQKAAVPVRGNVSLKNITGGTTPAAWGAGGSGAAGAGAGGGAAPAGEPAEDLQDAAAVAGGGKKKGKGKNKQTLFTLGTFPS</sequence>
<dbReference type="InterPro" id="IPR044288">
    <property type="entry name" value="ZNF598/HEL2"/>
</dbReference>
<evidence type="ECO:0000256" key="6">
    <source>
        <dbReference type="ARBA" id="ARBA00022553"/>
    </source>
</evidence>
<comment type="similarity">
    <text evidence="11">Belongs to the ZNF598/HEL2 family.</text>
</comment>
<dbReference type="Pfam" id="PF25447">
    <property type="entry name" value="RING_ZNF598"/>
    <property type="match status" value="1"/>
</dbReference>
<comment type="caution">
    <text evidence="15">The sequence shown here is derived from an EMBL/GenBank/DDBJ whole genome shotgun (WGS) entry which is preliminary data.</text>
</comment>
<dbReference type="Pfam" id="PF23202">
    <property type="entry name" value="PAH_ZNF598"/>
    <property type="match status" value="1"/>
</dbReference>
<evidence type="ECO:0000256" key="9">
    <source>
        <dbReference type="ARBA" id="ARBA00022771"/>
    </source>
</evidence>
<evidence type="ECO:0000256" key="3">
    <source>
        <dbReference type="ARBA" id="ARBA00004906"/>
    </source>
</evidence>
<dbReference type="GO" id="GO:0008270">
    <property type="term" value="F:zinc ion binding"/>
    <property type="evidence" value="ECO:0007669"/>
    <property type="project" value="UniProtKB-KW"/>
</dbReference>
<keyword evidence="16" id="KW-1185">Reference proteome</keyword>
<evidence type="ECO:0000256" key="1">
    <source>
        <dbReference type="ARBA" id="ARBA00000900"/>
    </source>
</evidence>
<evidence type="ECO:0000256" key="12">
    <source>
        <dbReference type="PROSITE-ProRule" id="PRU00175"/>
    </source>
</evidence>
<dbReference type="PROSITE" id="PS50089">
    <property type="entry name" value="ZF_RING_2"/>
    <property type="match status" value="1"/>
</dbReference>
<dbReference type="GO" id="GO:0072344">
    <property type="term" value="P:rescue of stalled ribosome"/>
    <property type="evidence" value="ECO:0007669"/>
    <property type="project" value="InterPro"/>
</dbReference>
<comment type="catalytic activity">
    <reaction evidence="1">
        <text>S-ubiquitinyl-[E2 ubiquitin-conjugating enzyme]-L-cysteine + [acceptor protein]-L-lysine = [E2 ubiquitin-conjugating enzyme]-L-cysteine + N(6)-ubiquitinyl-[acceptor protein]-L-lysine.</text>
        <dbReference type="EC" id="2.3.2.27"/>
    </reaction>
</comment>
<keyword evidence="6" id="KW-0597">Phosphoprotein</keyword>
<evidence type="ECO:0000256" key="5">
    <source>
        <dbReference type="ARBA" id="ARBA00022490"/>
    </source>
</evidence>
<evidence type="ECO:0000256" key="4">
    <source>
        <dbReference type="ARBA" id="ARBA00012483"/>
    </source>
</evidence>
<dbReference type="Proteomes" id="UP001219525">
    <property type="component" value="Unassembled WGS sequence"/>
</dbReference>
<feature type="region of interest" description="Disordered" evidence="13">
    <location>
        <begin position="1"/>
        <end position="62"/>
    </location>
</feature>
<evidence type="ECO:0000256" key="8">
    <source>
        <dbReference type="ARBA" id="ARBA00022723"/>
    </source>
</evidence>
<reference evidence="15" key="1">
    <citation type="submission" date="2023-03" db="EMBL/GenBank/DDBJ databases">
        <title>Massive genome expansion in bonnet fungi (Mycena s.s.) driven by repeated elements and novel gene families across ecological guilds.</title>
        <authorList>
            <consortium name="Lawrence Berkeley National Laboratory"/>
            <person name="Harder C.B."/>
            <person name="Miyauchi S."/>
            <person name="Viragh M."/>
            <person name="Kuo A."/>
            <person name="Thoen E."/>
            <person name="Andreopoulos B."/>
            <person name="Lu D."/>
            <person name="Skrede I."/>
            <person name="Drula E."/>
            <person name="Henrissat B."/>
            <person name="Morin E."/>
            <person name="Kohler A."/>
            <person name="Barry K."/>
            <person name="LaButti K."/>
            <person name="Morin E."/>
            <person name="Salamov A."/>
            <person name="Lipzen A."/>
            <person name="Mereny Z."/>
            <person name="Hegedus B."/>
            <person name="Baldrian P."/>
            <person name="Stursova M."/>
            <person name="Weitz H."/>
            <person name="Taylor A."/>
            <person name="Grigoriev I.V."/>
            <person name="Nagy L.G."/>
            <person name="Martin F."/>
            <person name="Kauserud H."/>
        </authorList>
    </citation>
    <scope>NUCLEOTIDE SEQUENCE</scope>
    <source>
        <strain evidence="15">9144</strain>
    </source>
</reference>
<dbReference type="PROSITE" id="PS00028">
    <property type="entry name" value="ZINC_FINGER_C2H2_1"/>
    <property type="match status" value="1"/>
</dbReference>
<keyword evidence="5" id="KW-0963">Cytoplasm</keyword>
<accession>A0AAD6Y0P8</accession>
<feature type="compositionally biased region" description="Polar residues" evidence="13">
    <location>
        <begin position="1"/>
        <end position="12"/>
    </location>
</feature>
<comment type="subcellular location">
    <subcellularLocation>
        <location evidence="2">Cytoplasm</location>
    </subcellularLocation>
</comment>
<evidence type="ECO:0000259" key="14">
    <source>
        <dbReference type="PROSITE" id="PS50089"/>
    </source>
</evidence>
<feature type="region of interest" description="Disordered" evidence="13">
    <location>
        <begin position="709"/>
        <end position="759"/>
    </location>
</feature>
<dbReference type="GO" id="GO:0016567">
    <property type="term" value="P:protein ubiquitination"/>
    <property type="evidence" value="ECO:0007669"/>
    <property type="project" value="TreeGrafter"/>
</dbReference>
<protein>
    <recommendedName>
        <fullName evidence="4">RING-type E3 ubiquitin transferase</fullName>
        <ecNumber evidence="4">2.3.2.27</ecNumber>
    </recommendedName>
</protein>